<sequence>MVTLSVRHVPDAVYRALRIRAVDHGRSPEEEILAILEEAVMPPRARLGAILAGDCPDIAPGDDEDSTPDDPDDPR</sequence>
<dbReference type="InterPro" id="IPR053853">
    <property type="entry name" value="FitA-like_RHH"/>
</dbReference>
<evidence type="ECO:0000256" key="1">
    <source>
        <dbReference type="SAM" id="MobiDB-lite"/>
    </source>
</evidence>
<dbReference type="InterPro" id="IPR010985">
    <property type="entry name" value="Ribbon_hlx_hlx"/>
</dbReference>
<accession>A0A846XH81</accession>
<feature type="compositionally biased region" description="Acidic residues" evidence="1">
    <location>
        <begin position="60"/>
        <end position="75"/>
    </location>
</feature>
<reference evidence="3 4" key="1">
    <citation type="submission" date="2020-04" db="EMBL/GenBank/DDBJ databases">
        <title>MicrobeNet Type strains.</title>
        <authorList>
            <person name="Nicholson A.C."/>
        </authorList>
    </citation>
    <scope>NUCLEOTIDE SEQUENCE [LARGE SCALE GENOMIC DNA]</scope>
    <source>
        <strain evidence="3 4">DSM 45078</strain>
    </source>
</reference>
<keyword evidence="4" id="KW-1185">Reference proteome</keyword>
<protein>
    <submittedName>
        <fullName evidence="3">Plasmid stabilization protein</fullName>
    </submittedName>
</protein>
<evidence type="ECO:0000313" key="3">
    <source>
        <dbReference type="EMBL" id="NKY35508.1"/>
    </source>
</evidence>
<evidence type="ECO:0000313" key="4">
    <source>
        <dbReference type="Proteomes" id="UP000565715"/>
    </source>
</evidence>
<dbReference type="Gene3D" id="1.10.1220.10">
    <property type="entry name" value="Met repressor-like"/>
    <property type="match status" value="1"/>
</dbReference>
<dbReference type="EMBL" id="JAAXOO010000005">
    <property type="protein sequence ID" value="NKY35508.1"/>
    <property type="molecule type" value="Genomic_DNA"/>
</dbReference>
<name>A0A846XH81_9NOCA</name>
<proteinExistence type="predicted"/>
<comment type="caution">
    <text evidence="3">The sequence shown here is derived from an EMBL/GenBank/DDBJ whole genome shotgun (WGS) entry which is preliminary data.</text>
</comment>
<feature type="region of interest" description="Disordered" evidence="1">
    <location>
        <begin position="54"/>
        <end position="75"/>
    </location>
</feature>
<dbReference type="AlphaFoldDB" id="A0A846XH81"/>
<dbReference type="Proteomes" id="UP000565715">
    <property type="component" value="Unassembled WGS sequence"/>
</dbReference>
<organism evidence="3 4">
    <name type="scientific">Nocardia speluncae</name>
    <dbReference type="NCBI Taxonomy" id="419477"/>
    <lineage>
        <taxon>Bacteria</taxon>
        <taxon>Bacillati</taxon>
        <taxon>Actinomycetota</taxon>
        <taxon>Actinomycetes</taxon>
        <taxon>Mycobacteriales</taxon>
        <taxon>Nocardiaceae</taxon>
        <taxon>Nocardia</taxon>
    </lineage>
</organism>
<dbReference type="SUPFAM" id="SSF47598">
    <property type="entry name" value="Ribbon-helix-helix"/>
    <property type="match status" value="1"/>
</dbReference>
<feature type="domain" description="Antitoxin FitA-like ribbon-helix-helix" evidence="2">
    <location>
        <begin position="3"/>
        <end position="40"/>
    </location>
</feature>
<gene>
    <name evidence="3" type="ORF">HGA13_20895</name>
</gene>
<dbReference type="GO" id="GO:0006355">
    <property type="term" value="P:regulation of DNA-templated transcription"/>
    <property type="evidence" value="ECO:0007669"/>
    <property type="project" value="InterPro"/>
</dbReference>
<dbReference type="InterPro" id="IPR013321">
    <property type="entry name" value="Arc_rbn_hlx_hlx"/>
</dbReference>
<dbReference type="Pfam" id="PF22513">
    <property type="entry name" value="FitA-like_RHH"/>
    <property type="match status" value="1"/>
</dbReference>
<evidence type="ECO:0000259" key="2">
    <source>
        <dbReference type="Pfam" id="PF22513"/>
    </source>
</evidence>
<dbReference type="RefSeq" id="WP_068041915.1">
    <property type="nucleotide sequence ID" value="NZ_JAAXOO010000005.1"/>
</dbReference>